<protein>
    <submittedName>
        <fullName evidence="2">Uncharacterized protein</fullName>
    </submittedName>
</protein>
<feature type="compositionally biased region" description="Low complexity" evidence="1">
    <location>
        <begin position="77"/>
        <end position="91"/>
    </location>
</feature>
<organism evidence="2 3">
    <name type="scientific">Triparma verrucosa</name>
    <dbReference type="NCBI Taxonomy" id="1606542"/>
    <lineage>
        <taxon>Eukaryota</taxon>
        <taxon>Sar</taxon>
        <taxon>Stramenopiles</taxon>
        <taxon>Ochrophyta</taxon>
        <taxon>Bolidophyceae</taxon>
        <taxon>Parmales</taxon>
        <taxon>Triparmaceae</taxon>
        <taxon>Triparma</taxon>
    </lineage>
</organism>
<proteinExistence type="predicted"/>
<evidence type="ECO:0000313" key="2">
    <source>
        <dbReference type="EMBL" id="GMI04938.1"/>
    </source>
</evidence>
<gene>
    <name evidence="2" type="ORF">TrVE_jg12146</name>
</gene>
<keyword evidence="3" id="KW-1185">Reference proteome</keyword>
<dbReference type="EMBL" id="BRXX01000323">
    <property type="protein sequence ID" value="GMI04938.1"/>
    <property type="molecule type" value="Genomic_DNA"/>
</dbReference>
<dbReference type="AlphaFoldDB" id="A0A9W7CA51"/>
<sequence>MLYTSLPELLSDSKLCLISSPSSAPLSEIAEAVSVTTQDIENIVLSLSSSSPVDLKTLLGDFYENIELRKSCESWLSQPSPTSSPSSPSSPEMDIDSILNGLVDMFKEKNGRDPTESEVKIWIEQITSASKVEGA</sequence>
<comment type="caution">
    <text evidence="2">The sequence shown here is derived from an EMBL/GenBank/DDBJ whole genome shotgun (WGS) entry which is preliminary data.</text>
</comment>
<evidence type="ECO:0000313" key="3">
    <source>
        <dbReference type="Proteomes" id="UP001165160"/>
    </source>
</evidence>
<evidence type="ECO:0000256" key="1">
    <source>
        <dbReference type="SAM" id="MobiDB-lite"/>
    </source>
</evidence>
<reference evidence="3" key="1">
    <citation type="journal article" date="2023" name="Commun. Biol.">
        <title>Genome analysis of Parmales, the sister group of diatoms, reveals the evolutionary specialization of diatoms from phago-mixotrophs to photoautotrophs.</title>
        <authorList>
            <person name="Ban H."/>
            <person name="Sato S."/>
            <person name="Yoshikawa S."/>
            <person name="Yamada K."/>
            <person name="Nakamura Y."/>
            <person name="Ichinomiya M."/>
            <person name="Sato N."/>
            <person name="Blanc-Mathieu R."/>
            <person name="Endo H."/>
            <person name="Kuwata A."/>
            <person name="Ogata H."/>
        </authorList>
    </citation>
    <scope>NUCLEOTIDE SEQUENCE [LARGE SCALE GENOMIC DNA]</scope>
    <source>
        <strain evidence="3">NIES 3699</strain>
    </source>
</reference>
<accession>A0A9W7CA51</accession>
<feature type="region of interest" description="Disordered" evidence="1">
    <location>
        <begin position="74"/>
        <end position="94"/>
    </location>
</feature>
<name>A0A9W7CA51_9STRA</name>
<dbReference type="Proteomes" id="UP001165160">
    <property type="component" value="Unassembled WGS sequence"/>
</dbReference>